<dbReference type="GeneID" id="17257769"/>
<dbReference type="HOGENOM" id="CLU_133520_0_0_1"/>
<evidence type="ECO:0000256" key="5">
    <source>
        <dbReference type="SAM" id="Phobius"/>
    </source>
</evidence>
<evidence type="ECO:0000259" key="7">
    <source>
        <dbReference type="Pfam" id="PF02656"/>
    </source>
</evidence>
<evidence type="ECO:0000256" key="3">
    <source>
        <dbReference type="ARBA" id="ARBA00022989"/>
    </source>
</evidence>
<evidence type="ECO:0000256" key="6">
    <source>
        <dbReference type="SAM" id="SignalP"/>
    </source>
</evidence>
<dbReference type="InterPro" id="IPR003807">
    <property type="entry name" value="DUF202"/>
</dbReference>
<reference evidence="9" key="1">
    <citation type="journal article" date="2013" name="Nature">
        <title>Pan genome of the phytoplankton Emiliania underpins its global distribution.</title>
        <authorList>
            <person name="Read B.A."/>
            <person name="Kegel J."/>
            <person name="Klute M.J."/>
            <person name="Kuo A."/>
            <person name="Lefebvre S.C."/>
            <person name="Maumus F."/>
            <person name="Mayer C."/>
            <person name="Miller J."/>
            <person name="Monier A."/>
            <person name="Salamov A."/>
            <person name="Young J."/>
            <person name="Aguilar M."/>
            <person name="Claverie J.M."/>
            <person name="Frickenhaus S."/>
            <person name="Gonzalez K."/>
            <person name="Herman E.K."/>
            <person name="Lin Y.C."/>
            <person name="Napier J."/>
            <person name="Ogata H."/>
            <person name="Sarno A.F."/>
            <person name="Shmutz J."/>
            <person name="Schroeder D."/>
            <person name="de Vargas C."/>
            <person name="Verret F."/>
            <person name="von Dassow P."/>
            <person name="Valentin K."/>
            <person name="Van de Peer Y."/>
            <person name="Wheeler G."/>
            <person name="Dacks J.B."/>
            <person name="Delwiche C.F."/>
            <person name="Dyhrman S.T."/>
            <person name="Glockner G."/>
            <person name="John U."/>
            <person name="Richards T."/>
            <person name="Worden A.Z."/>
            <person name="Zhang X."/>
            <person name="Grigoriev I.V."/>
            <person name="Allen A.E."/>
            <person name="Bidle K."/>
            <person name="Borodovsky M."/>
            <person name="Bowler C."/>
            <person name="Brownlee C."/>
            <person name="Cock J.M."/>
            <person name="Elias M."/>
            <person name="Gladyshev V.N."/>
            <person name="Groth M."/>
            <person name="Guda C."/>
            <person name="Hadaegh A."/>
            <person name="Iglesias-Rodriguez M.D."/>
            <person name="Jenkins J."/>
            <person name="Jones B.M."/>
            <person name="Lawson T."/>
            <person name="Leese F."/>
            <person name="Lindquist E."/>
            <person name="Lobanov A."/>
            <person name="Lomsadze A."/>
            <person name="Malik S.B."/>
            <person name="Marsh M.E."/>
            <person name="Mackinder L."/>
            <person name="Mock T."/>
            <person name="Mueller-Roeber B."/>
            <person name="Pagarete A."/>
            <person name="Parker M."/>
            <person name="Probert I."/>
            <person name="Quesneville H."/>
            <person name="Raines C."/>
            <person name="Rensing S.A."/>
            <person name="Riano-Pachon D.M."/>
            <person name="Richier S."/>
            <person name="Rokitta S."/>
            <person name="Shiraiwa Y."/>
            <person name="Soanes D.M."/>
            <person name="van der Giezen M."/>
            <person name="Wahlund T.M."/>
            <person name="Williams B."/>
            <person name="Wilson W."/>
            <person name="Wolfe G."/>
            <person name="Wurch L.L."/>
        </authorList>
    </citation>
    <scope>NUCLEOTIDE SEQUENCE</scope>
</reference>
<comment type="subcellular location">
    <subcellularLocation>
        <location evidence="1">Endomembrane system</location>
        <topology evidence="1">Multi-pass membrane protein</topology>
    </subcellularLocation>
</comment>
<evidence type="ECO:0000313" key="9">
    <source>
        <dbReference type="Proteomes" id="UP000013827"/>
    </source>
</evidence>
<keyword evidence="9" id="KW-1185">Reference proteome</keyword>
<dbReference type="KEGG" id="ehx:EMIHUDRAFT_465044"/>
<feature type="chain" id="PRO_5044053503" description="DUF202 domain-containing protein" evidence="6">
    <location>
        <begin position="17"/>
        <end position="171"/>
    </location>
</feature>
<dbReference type="PANTHER" id="PTHR46140">
    <property type="entry name" value="VACUOLAR TRANSPORTER CHAPERONE 1-RELATED"/>
    <property type="match status" value="1"/>
</dbReference>
<evidence type="ECO:0000256" key="2">
    <source>
        <dbReference type="ARBA" id="ARBA00022692"/>
    </source>
</evidence>
<keyword evidence="4 5" id="KW-0472">Membrane</keyword>
<dbReference type="RefSeq" id="XP_005782823.1">
    <property type="nucleotide sequence ID" value="XM_005782766.1"/>
</dbReference>
<proteinExistence type="predicted"/>
<dbReference type="EnsemblProtists" id="EOD30394">
    <property type="protein sequence ID" value="EOD30394"/>
    <property type="gene ID" value="EMIHUDRAFT_113303"/>
</dbReference>
<dbReference type="Pfam" id="PF02656">
    <property type="entry name" value="DUF202"/>
    <property type="match status" value="1"/>
</dbReference>
<dbReference type="RefSeq" id="XP_005764076.1">
    <property type="nucleotide sequence ID" value="XM_005764019.1"/>
</dbReference>
<dbReference type="GeneID" id="17275666"/>
<name>A0A0D3IK62_EMIH1</name>
<dbReference type="STRING" id="2903.R1FAV7"/>
<sequence length="171" mass="18825">MFWRIVFLCLALSVAAVLVSRLIAAHLPARHRHPHIVFPVRVEPRSYFANERTMLLWFEMATILTVLGAALQASRNSFAIQSAGLALSIPAAAIVVHALRMYVLRFKSLERKSPRHFEDGSGALWIVALLTGLVVSNVAVGVLTWQRQGPGEALRRFVGWPINATGVLAGH</sequence>
<organism evidence="8 9">
    <name type="scientific">Emiliania huxleyi (strain CCMP1516)</name>
    <dbReference type="NCBI Taxonomy" id="280463"/>
    <lineage>
        <taxon>Eukaryota</taxon>
        <taxon>Haptista</taxon>
        <taxon>Haptophyta</taxon>
        <taxon>Prymnesiophyceae</taxon>
        <taxon>Isochrysidales</taxon>
        <taxon>Noelaerhabdaceae</taxon>
        <taxon>Emiliania</taxon>
    </lineage>
</organism>
<dbReference type="Proteomes" id="UP000013827">
    <property type="component" value="Unassembled WGS sequence"/>
</dbReference>
<reference evidence="8" key="2">
    <citation type="submission" date="2024-10" db="UniProtKB">
        <authorList>
            <consortium name="EnsemblProtists"/>
        </authorList>
    </citation>
    <scope>IDENTIFICATION</scope>
</reference>
<dbReference type="PANTHER" id="PTHR46140:SF1">
    <property type="entry name" value="VACUOLAR TRANSPORTER CHAPERONE COMPLEX SUBUNIT 4-RELATED"/>
    <property type="match status" value="1"/>
</dbReference>
<feature type="transmembrane region" description="Helical" evidence="5">
    <location>
        <begin position="123"/>
        <end position="145"/>
    </location>
</feature>
<feature type="transmembrane region" description="Helical" evidence="5">
    <location>
        <begin position="83"/>
        <end position="103"/>
    </location>
</feature>
<evidence type="ECO:0000256" key="4">
    <source>
        <dbReference type="ARBA" id="ARBA00023136"/>
    </source>
</evidence>
<keyword evidence="6" id="KW-0732">Signal</keyword>
<dbReference type="AlphaFoldDB" id="A0A0D3IK62"/>
<dbReference type="GO" id="GO:0012505">
    <property type="term" value="C:endomembrane system"/>
    <property type="evidence" value="ECO:0007669"/>
    <property type="project" value="UniProtKB-SubCell"/>
</dbReference>
<evidence type="ECO:0000313" key="8">
    <source>
        <dbReference type="EnsemblProtists" id="EOD11647"/>
    </source>
</evidence>
<accession>A0A0D3IK62</accession>
<protein>
    <recommendedName>
        <fullName evidence="7">DUF202 domain-containing protein</fullName>
    </recommendedName>
</protein>
<feature type="domain" description="DUF202" evidence="7">
    <location>
        <begin position="45"/>
        <end position="105"/>
    </location>
</feature>
<dbReference type="KEGG" id="ehx:EMIHUDRAFT_113303"/>
<dbReference type="PaxDb" id="2903-EOD11647"/>
<evidence type="ECO:0000256" key="1">
    <source>
        <dbReference type="ARBA" id="ARBA00004127"/>
    </source>
</evidence>
<keyword evidence="2 5" id="KW-0812">Transmembrane</keyword>
<dbReference type="EnsemblProtists" id="EOD11647">
    <property type="protein sequence ID" value="EOD11647"/>
    <property type="gene ID" value="EMIHUDRAFT_465044"/>
</dbReference>
<dbReference type="InterPro" id="IPR051572">
    <property type="entry name" value="VTC_Complex_Subunit"/>
</dbReference>
<feature type="transmembrane region" description="Helical" evidence="5">
    <location>
        <begin position="54"/>
        <end position="71"/>
    </location>
</feature>
<feature type="signal peptide" evidence="6">
    <location>
        <begin position="1"/>
        <end position="16"/>
    </location>
</feature>
<keyword evidence="3 5" id="KW-1133">Transmembrane helix</keyword>